<gene>
    <name evidence="1" type="ORF">COV57_02385</name>
</gene>
<organism evidence="1 2">
    <name type="scientific">Candidatus Liptonbacteria bacterium CG11_big_fil_rev_8_21_14_0_20_35_14</name>
    <dbReference type="NCBI Taxonomy" id="1974634"/>
    <lineage>
        <taxon>Bacteria</taxon>
        <taxon>Candidatus Liptoniibacteriota</taxon>
    </lineage>
</organism>
<dbReference type="EMBL" id="PCWO01000032">
    <property type="protein sequence ID" value="PIR04856.1"/>
    <property type="molecule type" value="Genomic_DNA"/>
</dbReference>
<evidence type="ECO:0000313" key="1">
    <source>
        <dbReference type="EMBL" id="PIR04856.1"/>
    </source>
</evidence>
<sequence length="132" mass="15092">MPELQPNQEFFHTEDIENIAQEVGEFHKHPEHKDSQGKEVVKEILQKKYELEKSNTPTPQISNNKIPDYMENAGSQEKQVIEDLVDLTLSKGIKEGIKKAKASHNPFIIDAFHDVVVDKVYEALVKKGIIKE</sequence>
<reference evidence="1 2" key="1">
    <citation type="submission" date="2017-09" db="EMBL/GenBank/DDBJ databases">
        <title>Depth-based differentiation of microbial function through sediment-hosted aquifers and enrichment of novel symbionts in the deep terrestrial subsurface.</title>
        <authorList>
            <person name="Probst A.J."/>
            <person name="Ladd B."/>
            <person name="Jarett J.K."/>
            <person name="Geller-Mcgrath D.E."/>
            <person name="Sieber C.M."/>
            <person name="Emerson J.B."/>
            <person name="Anantharaman K."/>
            <person name="Thomas B.C."/>
            <person name="Malmstrom R."/>
            <person name="Stieglmeier M."/>
            <person name="Klingl A."/>
            <person name="Woyke T."/>
            <person name="Ryan C.M."/>
            <person name="Banfield J.F."/>
        </authorList>
    </citation>
    <scope>NUCLEOTIDE SEQUENCE [LARGE SCALE GENOMIC DNA]</scope>
    <source>
        <strain evidence="1">CG11_big_fil_rev_8_21_14_0_20_35_14</strain>
    </source>
</reference>
<name>A0A2H0N9S6_9BACT</name>
<proteinExistence type="predicted"/>
<accession>A0A2H0N9S6</accession>
<evidence type="ECO:0000313" key="2">
    <source>
        <dbReference type="Proteomes" id="UP000229893"/>
    </source>
</evidence>
<comment type="caution">
    <text evidence="1">The sequence shown here is derived from an EMBL/GenBank/DDBJ whole genome shotgun (WGS) entry which is preliminary data.</text>
</comment>
<dbReference type="Proteomes" id="UP000229893">
    <property type="component" value="Unassembled WGS sequence"/>
</dbReference>
<dbReference type="AlphaFoldDB" id="A0A2H0N9S6"/>
<protein>
    <submittedName>
        <fullName evidence="1">Uncharacterized protein</fullName>
    </submittedName>
</protein>